<dbReference type="Proteomes" id="UP000466864">
    <property type="component" value="Unassembled WGS sequence"/>
</dbReference>
<dbReference type="CDD" id="cd03216">
    <property type="entry name" value="ABC_Carb_Monos_I"/>
    <property type="match status" value="1"/>
</dbReference>
<keyword evidence="3" id="KW-1003">Cell membrane</keyword>
<dbReference type="PROSITE" id="PS50893">
    <property type="entry name" value="ABC_TRANSPORTER_2"/>
    <property type="match status" value="2"/>
</dbReference>
<keyword evidence="6 10" id="KW-0067">ATP-binding</keyword>
<dbReference type="PANTHER" id="PTHR43790">
    <property type="entry name" value="CARBOHYDRATE TRANSPORT ATP-BINDING PROTEIN MG119-RELATED"/>
    <property type="match status" value="1"/>
</dbReference>
<dbReference type="PANTHER" id="PTHR43790:SF4">
    <property type="entry name" value="GUANOSINE IMPORT ATP-BINDING PROTEIN NUPO"/>
    <property type="match status" value="1"/>
</dbReference>
<keyword evidence="8" id="KW-0472">Membrane</keyword>
<dbReference type="InterPro" id="IPR003593">
    <property type="entry name" value="AAA+_ATPase"/>
</dbReference>
<evidence type="ECO:0000313" key="10">
    <source>
        <dbReference type="EMBL" id="MST80780.1"/>
    </source>
</evidence>
<evidence type="ECO:0000256" key="7">
    <source>
        <dbReference type="ARBA" id="ARBA00022967"/>
    </source>
</evidence>
<keyword evidence="5" id="KW-0547">Nucleotide-binding</keyword>
<dbReference type="InterPro" id="IPR017871">
    <property type="entry name" value="ABC_transporter-like_CS"/>
</dbReference>
<comment type="caution">
    <text evidence="10">The sequence shown here is derived from an EMBL/GenBank/DDBJ whole genome shotgun (WGS) entry which is preliminary data.</text>
</comment>
<dbReference type="GO" id="GO:0005886">
    <property type="term" value="C:plasma membrane"/>
    <property type="evidence" value="ECO:0007669"/>
    <property type="project" value="UniProtKB-SubCell"/>
</dbReference>
<dbReference type="SMART" id="SM00382">
    <property type="entry name" value="AAA"/>
    <property type="match status" value="1"/>
</dbReference>
<dbReference type="RefSeq" id="WP_154456600.1">
    <property type="nucleotide sequence ID" value="NZ_VUMV01000001.1"/>
</dbReference>
<dbReference type="GO" id="GO:0005524">
    <property type="term" value="F:ATP binding"/>
    <property type="evidence" value="ECO:0007669"/>
    <property type="project" value="UniProtKB-KW"/>
</dbReference>
<dbReference type="InterPro" id="IPR003439">
    <property type="entry name" value="ABC_transporter-like_ATP-bd"/>
</dbReference>
<dbReference type="GO" id="GO:0016887">
    <property type="term" value="F:ATP hydrolysis activity"/>
    <property type="evidence" value="ECO:0007669"/>
    <property type="project" value="InterPro"/>
</dbReference>
<dbReference type="EMBL" id="VUMV01000001">
    <property type="protein sequence ID" value="MST80780.1"/>
    <property type="molecule type" value="Genomic_DNA"/>
</dbReference>
<evidence type="ECO:0000256" key="4">
    <source>
        <dbReference type="ARBA" id="ARBA00022737"/>
    </source>
</evidence>
<evidence type="ECO:0000256" key="8">
    <source>
        <dbReference type="ARBA" id="ARBA00023136"/>
    </source>
</evidence>
<keyword evidence="11" id="KW-1185">Reference proteome</keyword>
<dbReference type="SUPFAM" id="SSF52540">
    <property type="entry name" value="P-loop containing nucleoside triphosphate hydrolases"/>
    <property type="match status" value="2"/>
</dbReference>
<dbReference type="InterPro" id="IPR027417">
    <property type="entry name" value="P-loop_NTPase"/>
</dbReference>
<feature type="domain" description="ABC transporter" evidence="9">
    <location>
        <begin position="258"/>
        <end position="502"/>
    </location>
</feature>
<keyword evidence="2" id="KW-0813">Transport</keyword>
<name>A0A7X2P639_9FIRM</name>
<dbReference type="AlphaFoldDB" id="A0A7X2P639"/>
<accession>A0A7X2P639</accession>
<protein>
    <submittedName>
        <fullName evidence="10">ABC transporter ATP-binding protein</fullName>
    </submittedName>
</protein>
<reference evidence="10 11" key="1">
    <citation type="submission" date="2019-08" db="EMBL/GenBank/DDBJ databases">
        <title>In-depth cultivation of the pig gut microbiome towards novel bacterial diversity and tailored functional studies.</title>
        <authorList>
            <person name="Wylensek D."/>
            <person name="Hitch T.C.A."/>
            <person name="Clavel T."/>
        </authorList>
    </citation>
    <scope>NUCLEOTIDE SEQUENCE [LARGE SCALE GENOMIC DNA]</scope>
    <source>
        <strain evidence="10 11">Oil+RF-744-WCA-WT-13</strain>
    </source>
</reference>
<evidence type="ECO:0000256" key="1">
    <source>
        <dbReference type="ARBA" id="ARBA00004202"/>
    </source>
</evidence>
<keyword evidence="7" id="KW-1278">Translocase</keyword>
<comment type="subcellular location">
    <subcellularLocation>
        <location evidence="1">Cell membrane</location>
        <topology evidence="1">Peripheral membrane protein</topology>
    </subcellularLocation>
</comment>
<dbReference type="Gene3D" id="3.40.50.300">
    <property type="entry name" value="P-loop containing nucleotide triphosphate hydrolases"/>
    <property type="match status" value="2"/>
</dbReference>
<dbReference type="CDD" id="cd03215">
    <property type="entry name" value="ABC_Carb_Monos_II"/>
    <property type="match status" value="1"/>
</dbReference>
<organism evidence="10 11">
    <name type="scientific">Bilifractor porci</name>
    <dbReference type="NCBI Taxonomy" id="2606636"/>
    <lineage>
        <taxon>Bacteria</taxon>
        <taxon>Bacillati</taxon>
        <taxon>Bacillota</taxon>
        <taxon>Clostridia</taxon>
        <taxon>Lachnospirales</taxon>
        <taxon>Lachnospiraceae</taxon>
        <taxon>Bilifractor</taxon>
    </lineage>
</organism>
<gene>
    <name evidence="10" type="ORF">FYJ60_00315</name>
</gene>
<feature type="domain" description="ABC transporter" evidence="9">
    <location>
        <begin position="6"/>
        <end position="240"/>
    </location>
</feature>
<evidence type="ECO:0000259" key="9">
    <source>
        <dbReference type="PROSITE" id="PS50893"/>
    </source>
</evidence>
<evidence type="ECO:0000256" key="6">
    <source>
        <dbReference type="ARBA" id="ARBA00022840"/>
    </source>
</evidence>
<evidence type="ECO:0000313" key="11">
    <source>
        <dbReference type="Proteomes" id="UP000466864"/>
    </source>
</evidence>
<proteinExistence type="predicted"/>
<evidence type="ECO:0000256" key="2">
    <source>
        <dbReference type="ARBA" id="ARBA00022448"/>
    </source>
</evidence>
<evidence type="ECO:0000256" key="5">
    <source>
        <dbReference type="ARBA" id="ARBA00022741"/>
    </source>
</evidence>
<dbReference type="Pfam" id="PF00005">
    <property type="entry name" value="ABC_tran"/>
    <property type="match status" value="2"/>
</dbReference>
<dbReference type="FunFam" id="3.40.50.300:FF:000127">
    <property type="entry name" value="Ribose import ATP-binding protein RbsA"/>
    <property type="match status" value="1"/>
</dbReference>
<keyword evidence="4" id="KW-0677">Repeat</keyword>
<sequence>MGELILEMKNITKTFGSVSANRDVSLKVYAGEIHALLGENGAGKSTLMNVLTGIYRPDSGQIFCHGKEVTISSPKDAVDLGIGMVHQHFRLIPTLTVAENISLYTEKKGFLLNPAKMQKRIAECSRNFNLEVDPAAVVWQLSVGEQQRVEIVKLLYHGAEILILDEPSAVLTPQEAQDMFNVLRKMADSGKAVIVISHKMNEVLNNADRITVLKDGRMEDTMVRKDATLDRLTRAVVGKQDYTEHFRTQKKISPDVVFSMEHVCAKNDRNLDELKDISLEIRKGEIFGIAGVAGNGQRELSEVIAGLRPVTSGKILAEGADLTRASARERREKGIALIPEDRLETGLVPDLNFPENIILTRYSSSRYSRKGFLRFDRMRRDAEDYTKEYEIRHGGFDFPVGLMSGGNQQKLLLAREVSGNPKLIVAAYPVRGLDIGAADMIRQILLKQSEKGTSVLFISEELDEIFHMCDRIGVLCDGELMGIRNTSDTDVYEIGQMMAGERKDSEKEASSHA</sequence>
<evidence type="ECO:0000256" key="3">
    <source>
        <dbReference type="ARBA" id="ARBA00022475"/>
    </source>
</evidence>
<dbReference type="PROSITE" id="PS00211">
    <property type="entry name" value="ABC_TRANSPORTER_1"/>
    <property type="match status" value="2"/>
</dbReference>
<dbReference type="InterPro" id="IPR050107">
    <property type="entry name" value="ABC_carbohydrate_import_ATPase"/>
</dbReference>